<accession>A0A1G7EJI3</accession>
<dbReference type="STRING" id="1071918.SAMN05421544_11622"/>
<dbReference type="SUPFAM" id="SSF51230">
    <property type="entry name" value="Single hybrid motif"/>
    <property type="match status" value="1"/>
</dbReference>
<dbReference type="GO" id="GO:0009317">
    <property type="term" value="C:acetyl-CoA carboxylase complex"/>
    <property type="evidence" value="ECO:0007669"/>
    <property type="project" value="InterPro"/>
</dbReference>
<dbReference type="Proteomes" id="UP000198517">
    <property type="component" value="Unassembled WGS sequence"/>
</dbReference>
<dbReference type="EMBL" id="FNAS01000016">
    <property type="protein sequence ID" value="SDE63849.1"/>
    <property type="molecule type" value="Genomic_DNA"/>
</dbReference>
<feature type="domain" description="Lipoyl-binding" evidence="5">
    <location>
        <begin position="85"/>
        <end position="161"/>
    </location>
</feature>
<evidence type="ECO:0000256" key="4">
    <source>
        <dbReference type="RuleBase" id="RU364072"/>
    </source>
</evidence>
<dbReference type="InterPro" id="IPR011053">
    <property type="entry name" value="Single_hybrid_motif"/>
</dbReference>
<dbReference type="GO" id="GO:0003989">
    <property type="term" value="F:acetyl-CoA carboxylase activity"/>
    <property type="evidence" value="ECO:0007669"/>
    <property type="project" value="InterPro"/>
</dbReference>
<keyword evidence="4" id="KW-0276">Fatty acid metabolism</keyword>
<dbReference type="OrthoDB" id="9811735at2"/>
<dbReference type="InterPro" id="IPR050709">
    <property type="entry name" value="Biotin_Carboxyl_Carrier/Decarb"/>
</dbReference>
<dbReference type="InterPro" id="IPR000089">
    <property type="entry name" value="Biotin_lipoyl"/>
</dbReference>
<dbReference type="NCBIfam" id="NF005457">
    <property type="entry name" value="PRK07051.1"/>
    <property type="match status" value="1"/>
</dbReference>
<protein>
    <recommendedName>
        <fullName evidence="2 4">Biotin carboxyl carrier protein of acetyl-CoA carboxylase</fullName>
    </recommendedName>
</protein>
<comment type="function">
    <text evidence="1 4">This protein is a component of the acetyl coenzyme A carboxylase complex; first, biotin carboxylase catalyzes the carboxylation of the carrier protein and then the transcarboxylase transfers the carboxyl group to form malonyl-CoA.</text>
</comment>
<organism evidence="6 7">
    <name type="scientific">Riemerella columbipharyngis</name>
    <dbReference type="NCBI Taxonomy" id="1071918"/>
    <lineage>
        <taxon>Bacteria</taxon>
        <taxon>Pseudomonadati</taxon>
        <taxon>Bacteroidota</taxon>
        <taxon>Flavobacteriia</taxon>
        <taxon>Flavobacteriales</taxon>
        <taxon>Weeksellaceae</taxon>
        <taxon>Riemerella</taxon>
    </lineage>
</organism>
<dbReference type="GO" id="GO:0006633">
    <property type="term" value="P:fatty acid biosynthetic process"/>
    <property type="evidence" value="ECO:0007669"/>
    <property type="project" value="UniProtKB-UniPathway"/>
</dbReference>
<dbReference type="InterPro" id="IPR001249">
    <property type="entry name" value="AcCoA_biotinCC"/>
</dbReference>
<name>A0A1G7EJI3_9FLAO</name>
<keyword evidence="4" id="KW-0444">Lipid biosynthesis</keyword>
<evidence type="ECO:0000256" key="2">
    <source>
        <dbReference type="ARBA" id="ARBA00017562"/>
    </source>
</evidence>
<dbReference type="PANTHER" id="PTHR45266">
    <property type="entry name" value="OXALOACETATE DECARBOXYLASE ALPHA CHAIN"/>
    <property type="match status" value="1"/>
</dbReference>
<keyword evidence="3 4" id="KW-0092">Biotin</keyword>
<dbReference type="UniPathway" id="UPA00094"/>
<keyword evidence="7" id="KW-1185">Reference proteome</keyword>
<dbReference type="CDD" id="cd06850">
    <property type="entry name" value="biotinyl_domain"/>
    <property type="match status" value="1"/>
</dbReference>
<gene>
    <name evidence="6" type="ORF">SAMN05421544_11622</name>
</gene>
<keyword evidence="4" id="KW-0275">Fatty acid biosynthesis</keyword>
<evidence type="ECO:0000313" key="7">
    <source>
        <dbReference type="Proteomes" id="UP000198517"/>
    </source>
</evidence>
<proteinExistence type="predicted"/>
<keyword evidence="4" id="KW-0443">Lipid metabolism</keyword>
<dbReference type="PRINTS" id="PR01071">
    <property type="entry name" value="ACOABIOTINCC"/>
</dbReference>
<dbReference type="Pfam" id="PF00364">
    <property type="entry name" value="Biotin_lipoyl"/>
    <property type="match status" value="1"/>
</dbReference>
<evidence type="ECO:0000313" key="6">
    <source>
        <dbReference type="EMBL" id="SDE63849.1"/>
    </source>
</evidence>
<dbReference type="PANTHER" id="PTHR45266:SF3">
    <property type="entry name" value="OXALOACETATE DECARBOXYLASE ALPHA CHAIN"/>
    <property type="match status" value="1"/>
</dbReference>
<dbReference type="Gene3D" id="2.40.50.100">
    <property type="match status" value="1"/>
</dbReference>
<dbReference type="RefSeq" id="WP_092737444.1">
    <property type="nucleotide sequence ID" value="NZ_FNAS01000016.1"/>
</dbReference>
<dbReference type="PROSITE" id="PS50968">
    <property type="entry name" value="BIOTINYL_LIPOYL"/>
    <property type="match status" value="1"/>
</dbReference>
<reference evidence="6 7" key="1">
    <citation type="submission" date="2016-10" db="EMBL/GenBank/DDBJ databases">
        <authorList>
            <person name="de Groot N.N."/>
        </authorList>
    </citation>
    <scope>NUCLEOTIDE SEQUENCE [LARGE SCALE GENOMIC DNA]</scope>
    <source>
        <strain evidence="6 7">DSM 24015</strain>
    </source>
</reference>
<evidence type="ECO:0000259" key="5">
    <source>
        <dbReference type="PROSITE" id="PS50968"/>
    </source>
</evidence>
<dbReference type="AlphaFoldDB" id="A0A1G7EJI3"/>
<dbReference type="NCBIfam" id="TIGR00531">
    <property type="entry name" value="BCCP"/>
    <property type="match status" value="1"/>
</dbReference>
<sequence length="163" mass="17688">MDLKDLQNLIKFVSKSEVAEVKYKTKDFEINIKNPNAQETVTFVPQAYPMPAQAPVAHSASAPALVPASTPAPSAEESSVDESKFVAIKSPMIGTFYRKPSPDKDPFVSVGDSVSEGKVVCVIEAMKLFNQIESEVSGKIVKILVDDATPVEYDQPLFLVDPS</sequence>
<comment type="pathway">
    <text evidence="4">Lipid metabolism; fatty acid biosynthesis.</text>
</comment>
<evidence type="ECO:0000256" key="3">
    <source>
        <dbReference type="ARBA" id="ARBA00023267"/>
    </source>
</evidence>
<evidence type="ECO:0000256" key="1">
    <source>
        <dbReference type="ARBA" id="ARBA00003761"/>
    </source>
</evidence>